<feature type="chain" id="PRO_5045214574" evidence="1">
    <location>
        <begin position="23"/>
        <end position="152"/>
    </location>
</feature>
<comment type="caution">
    <text evidence="3">The sequence shown here is derived from an EMBL/GenBank/DDBJ whole genome shotgun (WGS) entry which is preliminary data.</text>
</comment>
<sequence>MKFNLITALFLSLYSFSFAAWAAADPLLGTWKTIDDRTGYSLSDVVISKDKNNQYSAKIVSIRSVPGTAAQDTCIKCAGAQKNMPVIGMTMLSGLSADPAHQHEYTGGKMLDLNSGQHSAARARLMNSGKHLLIHSRADGAAVGRNLTWVKY</sequence>
<reference evidence="3 4" key="1">
    <citation type="submission" date="2022-11" db="EMBL/GenBank/DDBJ databases">
        <title>Acinetobacter entericus sp. nov., isolated from the gut of the plastic-eating larvae of the Coleoptera insect Zophobas atratus.</title>
        <authorList>
            <person name="Dong X."/>
            <person name="Yang Y."/>
        </authorList>
    </citation>
    <scope>NUCLEOTIDE SEQUENCE [LARGE SCALE GENOMIC DNA]</scope>
    <source>
        <strain evidence="3 4">BIT-DXN8</strain>
    </source>
</reference>
<dbReference type="RefSeq" id="WP_131276241.1">
    <property type="nucleotide sequence ID" value="NZ_JAPEQW010000011.1"/>
</dbReference>
<evidence type="ECO:0000313" key="4">
    <source>
        <dbReference type="Proteomes" id="UP001209682"/>
    </source>
</evidence>
<proteinExistence type="predicted"/>
<gene>
    <name evidence="3" type="ORF">OKC24_10295</name>
</gene>
<feature type="signal peptide" evidence="1">
    <location>
        <begin position="1"/>
        <end position="22"/>
    </location>
</feature>
<accession>A0ABT3NJ01</accession>
<evidence type="ECO:0000256" key="1">
    <source>
        <dbReference type="SAM" id="SignalP"/>
    </source>
</evidence>
<evidence type="ECO:0000259" key="2">
    <source>
        <dbReference type="Pfam" id="PF09917"/>
    </source>
</evidence>
<feature type="domain" description="DUF2147" evidence="2">
    <location>
        <begin position="29"/>
        <end position="150"/>
    </location>
</feature>
<evidence type="ECO:0000313" key="3">
    <source>
        <dbReference type="EMBL" id="MCW8039541.1"/>
    </source>
</evidence>
<dbReference type="Proteomes" id="UP001209682">
    <property type="component" value="Unassembled WGS sequence"/>
</dbReference>
<keyword evidence="4" id="KW-1185">Reference proteome</keyword>
<keyword evidence="1" id="KW-0732">Signal</keyword>
<dbReference type="Pfam" id="PF09917">
    <property type="entry name" value="DUF2147"/>
    <property type="match status" value="1"/>
</dbReference>
<protein>
    <submittedName>
        <fullName evidence="3">DUF2147 domain-containing protein</fullName>
    </submittedName>
</protein>
<organism evidence="3 4">
    <name type="scientific">Acinetobacter entericus</name>
    <dbReference type="NCBI Taxonomy" id="2989714"/>
    <lineage>
        <taxon>Bacteria</taxon>
        <taxon>Pseudomonadati</taxon>
        <taxon>Pseudomonadota</taxon>
        <taxon>Gammaproteobacteria</taxon>
        <taxon>Moraxellales</taxon>
        <taxon>Moraxellaceae</taxon>
        <taxon>Acinetobacter</taxon>
    </lineage>
</organism>
<name>A0ABT3NJ01_9GAMM</name>
<dbReference type="Gene3D" id="2.40.128.520">
    <property type="match status" value="1"/>
</dbReference>
<dbReference type="EMBL" id="JAPEQW010000011">
    <property type="protein sequence ID" value="MCW8039541.1"/>
    <property type="molecule type" value="Genomic_DNA"/>
</dbReference>
<dbReference type="InterPro" id="IPR019223">
    <property type="entry name" value="DUF2147"/>
</dbReference>